<organism evidence="10 11">
    <name type="scientific">Dictyostelium firmibasis</name>
    <dbReference type="NCBI Taxonomy" id="79012"/>
    <lineage>
        <taxon>Eukaryota</taxon>
        <taxon>Amoebozoa</taxon>
        <taxon>Evosea</taxon>
        <taxon>Eumycetozoa</taxon>
        <taxon>Dictyostelia</taxon>
        <taxon>Dictyosteliales</taxon>
        <taxon>Dictyosteliaceae</taxon>
        <taxon>Dictyostelium</taxon>
    </lineage>
</organism>
<dbReference type="Pfam" id="PF19283">
    <property type="entry name" value="APEH_N"/>
    <property type="match status" value="1"/>
</dbReference>
<reference evidence="10 11" key="1">
    <citation type="submission" date="2023-11" db="EMBL/GenBank/DDBJ databases">
        <title>Dfirmibasis_genome.</title>
        <authorList>
            <person name="Edelbroek B."/>
            <person name="Kjellin J."/>
            <person name="Jerlstrom-Hultqvist J."/>
            <person name="Soderbom F."/>
        </authorList>
    </citation>
    <scope>NUCLEOTIDE SEQUENCE [LARGE SCALE GENOMIC DNA]</scope>
    <source>
        <strain evidence="10 11">TNS-C-14</strain>
    </source>
</reference>
<dbReference type="FunFam" id="3.40.50.1820:FF:000344">
    <property type="entry name" value="Acylamino-acid-releasing enzyme"/>
    <property type="match status" value="1"/>
</dbReference>
<evidence type="ECO:0000256" key="2">
    <source>
        <dbReference type="ARBA" id="ARBA00004496"/>
    </source>
</evidence>
<dbReference type="SUPFAM" id="SSF53474">
    <property type="entry name" value="alpha/beta-Hydrolases"/>
    <property type="match status" value="1"/>
</dbReference>
<dbReference type="InterPro" id="IPR029058">
    <property type="entry name" value="AB_hydrolase_fold"/>
</dbReference>
<feature type="domain" description="Acylamino-acid-releasing enzyme N-terminal" evidence="9">
    <location>
        <begin position="12"/>
        <end position="447"/>
    </location>
</feature>
<evidence type="ECO:0000256" key="1">
    <source>
        <dbReference type="ARBA" id="ARBA00000721"/>
    </source>
</evidence>
<dbReference type="AlphaFoldDB" id="A0AAN7YPC2"/>
<feature type="domain" description="Peptidase S9 prolyl oligopeptidase catalytic" evidence="8">
    <location>
        <begin position="527"/>
        <end position="725"/>
    </location>
</feature>
<comment type="subcellular location">
    <subcellularLocation>
        <location evidence="2">Cytoplasm</location>
    </subcellularLocation>
</comment>
<evidence type="ECO:0000313" key="11">
    <source>
        <dbReference type="Proteomes" id="UP001344447"/>
    </source>
</evidence>
<name>A0AAN7YPC2_9MYCE</name>
<dbReference type="SUPFAM" id="SSF82171">
    <property type="entry name" value="DPP6 N-terminal domain-like"/>
    <property type="match status" value="1"/>
</dbReference>
<keyword evidence="7" id="KW-0378">Hydrolase</keyword>
<dbReference type="PANTHER" id="PTHR42776:SF4">
    <property type="entry name" value="ACYLAMINO-ACID-RELEASING ENZYME"/>
    <property type="match status" value="1"/>
</dbReference>
<gene>
    <name evidence="10" type="ORF">RB653_007790</name>
</gene>
<dbReference type="InterPro" id="IPR045550">
    <property type="entry name" value="AARE_N"/>
</dbReference>
<sequence length="740" mass="85089">MCVDKIKNNFKEIISTPTIINSNFTRIDDEFINISVILSQTDIINKKNKFYQYEKSILNIYDEGGIYKKSKVISSPFPIEMTTTNISISNSFSKKLIVKEINSITEYEYHFDIIDSCNLITSIKSKDIHRKILNDEWFGGFSWSPCENYIAFIADKKLNTTSFYEKDLKNKEKIGDQFLYKESLGETYSNVYNPTIFIIDLIKESVYPIEPFPNDSIIAGQIIWEPNGNGLLFIGWEIGKRVYGMRLCFNRINSIYYLNFRKFLLEKNNIDNSNNKNNLDKFLYIKNLIESNKKVSFRSLRFSQDGKSLIFIGFDEIIYNHNSCSKLFRISWDSDSLDSYKEIETLIDYKFSNDIESFYGIYCIGFPNSTFINNETIVFTNSIGSINKMVSFNIVTKKLKIIDTVGIIENLGEPLNYYIYSVKNGMILTRISSINKAPSIYLLTLDNNLNIIKSIEIYKSIMKNQDLISSKISIHKVPITNDNNNIKSFELIYVKNNKINDETKKPTILFIHGGPHMNITLEYTYPFAFLQSLGYNIIIPNYRGSSGNGKDFIDCLPGRIGEIDKEDCLKSLKYSIEFIDKNCIDINRISIIGGSHGGFLATYLSIEPLIKTVVLRNPVIDIGSSVTLSDIQDWCMYKCGIEPSNIYNSLPTLKQLEIMRNCSPSSLFNQISIPILLLLGENDKRVCGKSQGLLLYNNLIERNIKTKCLMYLNESHSLEDTIDSKLDQWINIGKWLNENC</sequence>
<proteinExistence type="inferred from homology"/>
<evidence type="ECO:0000256" key="7">
    <source>
        <dbReference type="ARBA" id="ARBA00022801"/>
    </source>
</evidence>
<dbReference type="EMBL" id="JAVFKY010000005">
    <property type="protein sequence ID" value="KAK5576646.1"/>
    <property type="molecule type" value="Genomic_DNA"/>
</dbReference>
<dbReference type="GO" id="GO:0008242">
    <property type="term" value="F:omega peptidase activity"/>
    <property type="evidence" value="ECO:0007669"/>
    <property type="project" value="UniProtKB-EC"/>
</dbReference>
<dbReference type="Pfam" id="PF00326">
    <property type="entry name" value="Peptidase_S9"/>
    <property type="match status" value="1"/>
</dbReference>
<dbReference type="GO" id="GO:0004252">
    <property type="term" value="F:serine-type endopeptidase activity"/>
    <property type="evidence" value="ECO:0007669"/>
    <property type="project" value="TreeGrafter"/>
</dbReference>
<evidence type="ECO:0000256" key="6">
    <source>
        <dbReference type="ARBA" id="ARBA00022490"/>
    </source>
</evidence>
<protein>
    <recommendedName>
        <fullName evidence="5">acylaminoacyl-peptidase</fullName>
        <ecNumber evidence="5">3.4.19.1</ecNumber>
    </recommendedName>
</protein>
<dbReference type="EC" id="3.4.19.1" evidence="5"/>
<keyword evidence="11" id="KW-1185">Reference proteome</keyword>
<dbReference type="Gene3D" id="3.40.50.1820">
    <property type="entry name" value="alpha/beta hydrolase"/>
    <property type="match status" value="1"/>
</dbReference>
<comment type="caution">
    <text evidence="10">The sequence shown here is derived from an EMBL/GenBank/DDBJ whole genome shotgun (WGS) entry which is preliminary data.</text>
</comment>
<comment type="similarity">
    <text evidence="3">Belongs to the peptidase S9C family.</text>
</comment>
<dbReference type="InterPro" id="IPR001375">
    <property type="entry name" value="Peptidase_S9_cat"/>
</dbReference>
<comment type="catalytic activity">
    <reaction evidence="1">
        <text>Cleavage of an N-acetyl or N-formyl amino acid from the N-terminus of a polypeptide.</text>
        <dbReference type="EC" id="3.4.19.1"/>
    </reaction>
</comment>
<evidence type="ECO:0000256" key="3">
    <source>
        <dbReference type="ARBA" id="ARBA00010040"/>
    </source>
</evidence>
<dbReference type="Proteomes" id="UP001344447">
    <property type="component" value="Unassembled WGS sequence"/>
</dbReference>
<accession>A0AAN7YPC2</accession>
<evidence type="ECO:0000313" key="10">
    <source>
        <dbReference type="EMBL" id="KAK5576646.1"/>
    </source>
</evidence>
<dbReference type="PANTHER" id="PTHR42776">
    <property type="entry name" value="SERINE PEPTIDASE S9 FAMILY MEMBER"/>
    <property type="match status" value="1"/>
</dbReference>
<dbReference type="GO" id="GO:0006508">
    <property type="term" value="P:proteolysis"/>
    <property type="evidence" value="ECO:0007669"/>
    <property type="project" value="InterPro"/>
</dbReference>
<evidence type="ECO:0000259" key="8">
    <source>
        <dbReference type="Pfam" id="PF00326"/>
    </source>
</evidence>
<keyword evidence="6" id="KW-0963">Cytoplasm</keyword>
<evidence type="ECO:0000256" key="4">
    <source>
        <dbReference type="ARBA" id="ARBA00011881"/>
    </source>
</evidence>
<dbReference type="GO" id="GO:0005737">
    <property type="term" value="C:cytoplasm"/>
    <property type="evidence" value="ECO:0007669"/>
    <property type="project" value="UniProtKB-SubCell"/>
</dbReference>
<comment type="subunit">
    <text evidence="4">Homotetramer.</text>
</comment>
<evidence type="ECO:0000256" key="5">
    <source>
        <dbReference type="ARBA" id="ARBA00012917"/>
    </source>
</evidence>
<evidence type="ECO:0000259" key="9">
    <source>
        <dbReference type="Pfam" id="PF19283"/>
    </source>
</evidence>